<evidence type="ECO:0000256" key="8">
    <source>
        <dbReference type="ARBA" id="ARBA00023004"/>
    </source>
</evidence>
<keyword evidence="5" id="KW-0479">Metal-binding</keyword>
<evidence type="ECO:0000256" key="6">
    <source>
        <dbReference type="ARBA" id="ARBA00022737"/>
    </source>
</evidence>
<evidence type="ECO:0000256" key="4">
    <source>
        <dbReference type="ARBA" id="ARBA00022485"/>
    </source>
</evidence>
<protein>
    <recommendedName>
        <fullName evidence="11">Ferredoxin III</fullName>
    </recommendedName>
</protein>
<proteinExistence type="predicted"/>
<dbReference type="InterPro" id="IPR017900">
    <property type="entry name" value="4Fe4S_Fe_S_CS"/>
</dbReference>
<dbReference type="Proteomes" id="UP000217507">
    <property type="component" value="Chromosome"/>
</dbReference>
<feature type="domain" description="4Fe-4S ferredoxin-type" evidence="12">
    <location>
        <begin position="18"/>
        <end position="47"/>
    </location>
</feature>
<gene>
    <name evidence="13" type="ORF">NIES23_09210</name>
</gene>
<keyword evidence="10" id="KW-0535">Nitrogen fixation</keyword>
<keyword evidence="3" id="KW-0813">Transport</keyword>
<dbReference type="InterPro" id="IPR014283">
    <property type="entry name" value="FdIII_4_nif"/>
</dbReference>
<feature type="domain" description="4Fe-4S ferredoxin-type" evidence="12">
    <location>
        <begin position="65"/>
        <end position="95"/>
    </location>
</feature>
<name>A0A1Z4KGS0_ANAVA</name>
<evidence type="ECO:0000313" key="13">
    <source>
        <dbReference type="EMBL" id="BAY68137.1"/>
    </source>
</evidence>
<dbReference type="GO" id="GO:0051539">
    <property type="term" value="F:4 iron, 4 sulfur cluster binding"/>
    <property type="evidence" value="ECO:0007669"/>
    <property type="project" value="UniProtKB-KW"/>
</dbReference>
<keyword evidence="4" id="KW-0004">4Fe-4S</keyword>
<evidence type="ECO:0000256" key="7">
    <source>
        <dbReference type="ARBA" id="ARBA00022982"/>
    </source>
</evidence>
<evidence type="ECO:0000256" key="1">
    <source>
        <dbReference type="ARBA" id="ARBA00001966"/>
    </source>
</evidence>
<dbReference type="PROSITE" id="PS51379">
    <property type="entry name" value="4FE4S_FER_2"/>
    <property type="match status" value="2"/>
</dbReference>
<keyword evidence="8" id="KW-0408">Iron</keyword>
<evidence type="ECO:0000256" key="9">
    <source>
        <dbReference type="ARBA" id="ARBA00023014"/>
    </source>
</evidence>
<evidence type="ECO:0000256" key="2">
    <source>
        <dbReference type="ARBA" id="ARBA00003532"/>
    </source>
</evidence>
<keyword evidence="9" id="KW-0411">Iron-sulfur</keyword>
<dbReference type="EMBL" id="AP018216">
    <property type="protein sequence ID" value="BAY68137.1"/>
    <property type="molecule type" value="Genomic_DNA"/>
</dbReference>
<reference evidence="13 14" key="1">
    <citation type="submission" date="2017-06" db="EMBL/GenBank/DDBJ databases">
        <title>Genome sequencing of cyanobaciteial culture collection at National Institute for Environmental Studies (NIES).</title>
        <authorList>
            <person name="Hirose Y."/>
            <person name="Shimura Y."/>
            <person name="Fujisawa T."/>
            <person name="Nakamura Y."/>
            <person name="Kawachi M."/>
        </authorList>
    </citation>
    <scope>NUCLEOTIDE SEQUENCE [LARGE SCALE GENOMIC DNA]</scope>
    <source>
        <strain evidence="13 14">NIES-23</strain>
    </source>
</reference>
<comment type="function">
    <text evidence="2">Ferredoxins are iron-sulfur proteins that transfer electrons in a wide variety of metabolic reactions.</text>
</comment>
<evidence type="ECO:0000313" key="14">
    <source>
        <dbReference type="Proteomes" id="UP000217507"/>
    </source>
</evidence>
<dbReference type="GO" id="GO:0046872">
    <property type="term" value="F:metal ion binding"/>
    <property type="evidence" value="ECO:0007669"/>
    <property type="project" value="UniProtKB-KW"/>
</dbReference>
<dbReference type="Pfam" id="PF12838">
    <property type="entry name" value="Fer4_7"/>
    <property type="match status" value="1"/>
</dbReference>
<evidence type="ECO:0000256" key="10">
    <source>
        <dbReference type="ARBA" id="ARBA00023231"/>
    </source>
</evidence>
<dbReference type="PANTHER" id="PTHR43687">
    <property type="entry name" value="ADENYLYLSULFATE REDUCTASE, BETA SUBUNIT"/>
    <property type="match status" value="1"/>
</dbReference>
<dbReference type="NCBIfam" id="TIGR02936">
    <property type="entry name" value="fdxN_nitrog"/>
    <property type="match status" value="1"/>
</dbReference>
<dbReference type="InterPro" id="IPR050572">
    <property type="entry name" value="Fe-S_Ferredoxin"/>
</dbReference>
<dbReference type="AlphaFoldDB" id="A0A1Z4KGS0"/>
<evidence type="ECO:0000256" key="5">
    <source>
        <dbReference type="ARBA" id="ARBA00022723"/>
    </source>
</evidence>
<dbReference type="SMR" id="A0A1Z4KGS0"/>
<dbReference type="SUPFAM" id="SSF54862">
    <property type="entry name" value="4Fe-4S ferredoxins"/>
    <property type="match status" value="1"/>
</dbReference>
<dbReference type="PROSITE" id="PS00198">
    <property type="entry name" value="4FE4S_FER_1"/>
    <property type="match status" value="1"/>
</dbReference>
<dbReference type="InterPro" id="IPR017896">
    <property type="entry name" value="4Fe4S_Fe-S-bd"/>
</dbReference>
<comment type="cofactor">
    <cofactor evidence="1">
        <name>[4Fe-4S] cluster</name>
        <dbReference type="ChEBI" id="CHEBI:49883"/>
    </cofactor>
</comment>
<evidence type="ECO:0000256" key="11">
    <source>
        <dbReference type="ARBA" id="ARBA00030616"/>
    </source>
</evidence>
<sequence length="97" mass="10739">MAVLTGLTFGGNTWTPKFAESIDKDKCIGCGRCIKVCGYPVLDLKALNEEGEFVEDEEDDEIERKVMVVAHPENCIGCQACARICPKNCYTHNPLEN</sequence>
<accession>A0A1Z4KGS0</accession>
<evidence type="ECO:0000259" key="12">
    <source>
        <dbReference type="PROSITE" id="PS51379"/>
    </source>
</evidence>
<keyword evidence="6" id="KW-0677">Repeat</keyword>
<organism evidence="13 14">
    <name type="scientific">Trichormus variabilis NIES-23</name>
    <dbReference type="NCBI Taxonomy" id="1973479"/>
    <lineage>
        <taxon>Bacteria</taxon>
        <taxon>Bacillati</taxon>
        <taxon>Cyanobacteriota</taxon>
        <taxon>Cyanophyceae</taxon>
        <taxon>Nostocales</taxon>
        <taxon>Nostocaceae</taxon>
        <taxon>Trichormus</taxon>
    </lineage>
</organism>
<evidence type="ECO:0000256" key="3">
    <source>
        <dbReference type="ARBA" id="ARBA00022448"/>
    </source>
</evidence>
<dbReference type="Gene3D" id="3.30.70.20">
    <property type="match status" value="2"/>
</dbReference>
<keyword evidence="7" id="KW-0249">Electron transport</keyword>
<dbReference type="PANTHER" id="PTHR43687:SF1">
    <property type="entry name" value="FERREDOXIN III"/>
    <property type="match status" value="1"/>
</dbReference>